<name>A0ABV1REP2_9ALTE</name>
<accession>A0ABV1REP2</accession>
<dbReference type="EMBL" id="JBELOE010000116">
    <property type="protein sequence ID" value="MER2491398.1"/>
    <property type="molecule type" value="Genomic_DNA"/>
</dbReference>
<evidence type="ECO:0000313" key="2">
    <source>
        <dbReference type="EMBL" id="MER2491398.1"/>
    </source>
</evidence>
<evidence type="ECO:0000313" key="3">
    <source>
        <dbReference type="Proteomes" id="UP001467690"/>
    </source>
</evidence>
<feature type="domain" description="Aminoglycoside phosphotransferase" evidence="1">
    <location>
        <begin position="21"/>
        <end position="213"/>
    </location>
</feature>
<gene>
    <name evidence="2" type="ORF">ABS311_05835</name>
</gene>
<dbReference type="InterPro" id="IPR011009">
    <property type="entry name" value="Kinase-like_dom_sf"/>
</dbReference>
<keyword evidence="3" id="KW-1185">Reference proteome</keyword>
<organism evidence="2 3">
    <name type="scientific">Catenovulum sediminis</name>
    <dbReference type="NCBI Taxonomy" id="1740262"/>
    <lineage>
        <taxon>Bacteria</taxon>
        <taxon>Pseudomonadati</taxon>
        <taxon>Pseudomonadota</taxon>
        <taxon>Gammaproteobacteria</taxon>
        <taxon>Alteromonadales</taxon>
        <taxon>Alteromonadaceae</taxon>
        <taxon>Catenovulum</taxon>
    </lineage>
</organism>
<dbReference type="Pfam" id="PF01636">
    <property type="entry name" value="APH"/>
    <property type="match status" value="1"/>
</dbReference>
<sequence length="266" mass="30143">MKLPNPVLDYLTHKLGEIQSLTTIPSGQTNTCVKVEIKETDQSALYFVKILNSKKLDQSEMANEGFARNWATENGLTPPCLFERAEIGTYIYPYIPNANLADAEITMADKINILAECLAELHKIAKPNKQGILKQRLATEIDLYAQSNPNANIDPNLLLLAQQLDAQSPLNCVCHGDLSFDNIINCQPAMLVDWEYARISEPAYDLASAIVINNLSPIQERKLIYLYQGLMGFPVRKFLAERIHQYKKIFNLLNDLWRDHQHISDN</sequence>
<dbReference type="SUPFAM" id="SSF56112">
    <property type="entry name" value="Protein kinase-like (PK-like)"/>
    <property type="match status" value="1"/>
</dbReference>
<comment type="caution">
    <text evidence="2">The sequence shown here is derived from an EMBL/GenBank/DDBJ whole genome shotgun (WGS) entry which is preliminary data.</text>
</comment>
<evidence type="ECO:0000259" key="1">
    <source>
        <dbReference type="Pfam" id="PF01636"/>
    </source>
</evidence>
<protein>
    <submittedName>
        <fullName evidence="2">Phosphotransferase</fullName>
    </submittedName>
</protein>
<dbReference type="Gene3D" id="3.90.1200.10">
    <property type="match status" value="1"/>
</dbReference>
<proteinExistence type="predicted"/>
<dbReference type="Proteomes" id="UP001467690">
    <property type="component" value="Unassembled WGS sequence"/>
</dbReference>
<dbReference type="InterPro" id="IPR002575">
    <property type="entry name" value="Aminoglycoside_PTrfase"/>
</dbReference>
<dbReference type="RefSeq" id="WP_143871640.1">
    <property type="nucleotide sequence ID" value="NZ_CP041660.1"/>
</dbReference>
<reference evidence="2 3" key="1">
    <citation type="submission" date="2024-06" db="EMBL/GenBank/DDBJ databases">
        <authorList>
            <person name="Chen R.Y."/>
        </authorList>
    </citation>
    <scope>NUCLEOTIDE SEQUENCE [LARGE SCALE GENOMIC DNA]</scope>
    <source>
        <strain evidence="2 3">D2</strain>
    </source>
</reference>